<feature type="compositionally biased region" description="Low complexity" evidence="1">
    <location>
        <begin position="382"/>
        <end position="395"/>
    </location>
</feature>
<organism evidence="2 3">
    <name type="scientific">Plectosphaerella cucumerina</name>
    <dbReference type="NCBI Taxonomy" id="40658"/>
    <lineage>
        <taxon>Eukaryota</taxon>
        <taxon>Fungi</taxon>
        <taxon>Dikarya</taxon>
        <taxon>Ascomycota</taxon>
        <taxon>Pezizomycotina</taxon>
        <taxon>Sordariomycetes</taxon>
        <taxon>Hypocreomycetidae</taxon>
        <taxon>Glomerellales</taxon>
        <taxon>Plectosphaerellaceae</taxon>
        <taxon>Plectosphaerella</taxon>
    </lineage>
</organism>
<feature type="region of interest" description="Disordered" evidence="1">
    <location>
        <begin position="193"/>
        <end position="362"/>
    </location>
</feature>
<feature type="compositionally biased region" description="Low complexity" evidence="1">
    <location>
        <begin position="232"/>
        <end position="243"/>
    </location>
</feature>
<feature type="compositionally biased region" description="Low complexity" evidence="1">
    <location>
        <begin position="76"/>
        <end position="87"/>
    </location>
</feature>
<dbReference type="Proteomes" id="UP000813385">
    <property type="component" value="Unassembled WGS sequence"/>
</dbReference>
<evidence type="ECO:0000313" key="3">
    <source>
        <dbReference type="Proteomes" id="UP000813385"/>
    </source>
</evidence>
<keyword evidence="3" id="KW-1185">Reference proteome</keyword>
<dbReference type="EMBL" id="JAGPXD010000002">
    <property type="protein sequence ID" value="KAH7366842.1"/>
    <property type="molecule type" value="Genomic_DNA"/>
</dbReference>
<evidence type="ECO:0000313" key="2">
    <source>
        <dbReference type="EMBL" id="KAH7366842.1"/>
    </source>
</evidence>
<evidence type="ECO:0000256" key="1">
    <source>
        <dbReference type="SAM" id="MobiDB-lite"/>
    </source>
</evidence>
<feature type="compositionally biased region" description="Pro residues" evidence="1">
    <location>
        <begin position="199"/>
        <end position="211"/>
    </location>
</feature>
<name>A0A8K0TLR0_9PEZI</name>
<sequence length="462" mass="49795">MPAADMAPPRPGPLNSHPVQYPAMPAPKTSPTKPRSRFLEGSMNDRTSAVPPMDFIGPEDEAFERRIELHFPGGVQQPQPQQQQQPPHCMPTDRAATAMDNHNAHASNGATFSRPISAAGSFAKKGFWGGLREKFSFSRDKADAPKRPVSLDAKFAPGAVPFAGTADGKLPSREEIMANYQELMRNGFFDSHAIQSTRQPPPGSMAPPAPSGPSFASRMAEPRKEWPLPTISSPSAGSQSSPSRGTKRGAPQDADADQPEHDINLSFKRLRKSASRISNEISMPRLRKQRSQQQPQQQYHAADMAAMPPPPAPLGITTRRSFSQSSRRETNRLAKRTGRINKAAISSPVPLPPTPNSDGSTTDIYALARMSVDSSNAPSFTSYDSSRPGSSSAGSVYTAVDVSLPTPAMAALRVRPDANRGIPNVPRIPEQFKTRPGHAGLENLVASSRPAAIGQGGRRWAR</sequence>
<comment type="caution">
    <text evidence="2">The sequence shown here is derived from an EMBL/GenBank/DDBJ whole genome shotgun (WGS) entry which is preliminary data.</text>
</comment>
<feature type="region of interest" description="Disordered" evidence="1">
    <location>
        <begin position="375"/>
        <end position="395"/>
    </location>
</feature>
<accession>A0A8K0TLR0</accession>
<dbReference type="OrthoDB" id="5226996at2759"/>
<feature type="region of interest" description="Disordered" evidence="1">
    <location>
        <begin position="72"/>
        <end position="92"/>
    </location>
</feature>
<dbReference type="AlphaFoldDB" id="A0A8K0TLR0"/>
<reference evidence="2" key="1">
    <citation type="journal article" date="2021" name="Nat. Commun.">
        <title>Genetic determinants of endophytism in the Arabidopsis root mycobiome.</title>
        <authorList>
            <person name="Mesny F."/>
            <person name="Miyauchi S."/>
            <person name="Thiergart T."/>
            <person name="Pickel B."/>
            <person name="Atanasova L."/>
            <person name="Karlsson M."/>
            <person name="Huettel B."/>
            <person name="Barry K.W."/>
            <person name="Haridas S."/>
            <person name="Chen C."/>
            <person name="Bauer D."/>
            <person name="Andreopoulos W."/>
            <person name="Pangilinan J."/>
            <person name="LaButti K."/>
            <person name="Riley R."/>
            <person name="Lipzen A."/>
            <person name="Clum A."/>
            <person name="Drula E."/>
            <person name="Henrissat B."/>
            <person name="Kohler A."/>
            <person name="Grigoriev I.V."/>
            <person name="Martin F.M."/>
            <person name="Hacquard S."/>
        </authorList>
    </citation>
    <scope>NUCLEOTIDE SEQUENCE</scope>
    <source>
        <strain evidence="2">MPI-CAGE-AT-0016</strain>
    </source>
</reference>
<protein>
    <submittedName>
        <fullName evidence="2">Uncharacterized protein</fullName>
    </submittedName>
</protein>
<proteinExistence type="predicted"/>
<gene>
    <name evidence="2" type="ORF">B0T11DRAFT_315438</name>
</gene>
<feature type="region of interest" description="Disordered" evidence="1">
    <location>
        <begin position="1"/>
        <end position="56"/>
    </location>
</feature>
<feature type="compositionally biased region" description="Low complexity" evidence="1">
    <location>
        <begin position="291"/>
        <end position="306"/>
    </location>
</feature>